<dbReference type="HOGENOM" id="CLU_917640_0_0_12"/>
<name>H2CKF5_9LEPT</name>
<dbReference type="STRING" id="183.GCA_002009735_00738"/>
<sequence length="303" mass="34542">MAVKSRIEEAIPVGSIDNWGLVHIFSFQYSAFFDVINALNENRIIDLKPECPECSALLPIEELSKPDFTCPECGSKISIFDVPAFSILVSKDNHADIRNRSYENLARLLSEYSVRNGEMFYLLCDIEGSQLLQKKDPPAYNHYISRLWSVHWPSVLDRISRAYLPLLANGDAIIIAFLSLEDCLSSIERLSLSISSEPFRLSAHLDIFYMDSEEAVGFVRRLDEKWDFNSIAVTNFHRVAEKAKPDSWRGCKDYKIKACFLNQILHSSYAQMLTNKYSLKAESYAFVDKHGHDYKGDMAGICL</sequence>
<proteinExistence type="predicted"/>
<evidence type="ECO:0000313" key="2">
    <source>
        <dbReference type="Proteomes" id="UP000005737"/>
    </source>
</evidence>
<dbReference type="AlphaFoldDB" id="H2CKF5"/>
<gene>
    <name evidence="1" type="ORF">Lepil_3603</name>
</gene>
<dbReference type="EMBL" id="JH597773">
    <property type="protein sequence ID" value="EHQ08260.1"/>
    <property type="molecule type" value="Genomic_DNA"/>
</dbReference>
<protein>
    <submittedName>
        <fullName evidence="1">Uncharacterized protein</fullName>
    </submittedName>
</protein>
<evidence type="ECO:0000313" key="1">
    <source>
        <dbReference type="EMBL" id="EHQ08260.1"/>
    </source>
</evidence>
<reference evidence="1 2" key="1">
    <citation type="submission" date="2011-10" db="EMBL/GenBank/DDBJ databases">
        <title>The Improved High-Quality Draft genome of Leptonema illini DSM 21528.</title>
        <authorList>
            <consortium name="US DOE Joint Genome Institute (JGI-PGF)"/>
            <person name="Lucas S."/>
            <person name="Copeland A."/>
            <person name="Lapidus A."/>
            <person name="Glavina del Rio T."/>
            <person name="Dalin E."/>
            <person name="Tice H."/>
            <person name="Bruce D."/>
            <person name="Goodwin L."/>
            <person name="Pitluck S."/>
            <person name="Peters L."/>
            <person name="Mikhailova N."/>
            <person name="Held B."/>
            <person name="Kyrpides N."/>
            <person name="Mavromatis K."/>
            <person name="Ivanova N."/>
            <person name="Markowitz V."/>
            <person name="Cheng J.-F."/>
            <person name="Hugenholtz P."/>
            <person name="Woyke T."/>
            <person name="Wu D."/>
            <person name="Gronow S."/>
            <person name="Wellnitz S."/>
            <person name="Brambilla E.-M."/>
            <person name="Klenk H.-P."/>
            <person name="Eisen J.A."/>
        </authorList>
    </citation>
    <scope>NUCLEOTIDE SEQUENCE [LARGE SCALE GENOMIC DNA]</scope>
    <source>
        <strain evidence="1 2">DSM 21528</strain>
    </source>
</reference>
<keyword evidence="2" id="KW-1185">Reference proteome</keyword>
<dbReference type="Proteomes" id="UP000005737">
    <property type="component" value="Unassembled WGS sequence"/>
</dbReference>
<organism evidence="1 2">
    <name type="scientific">Leptonema illini DSM 21528</name>
    <dbReference type="NCBI Taxonomy" id="929563"/>
    <lineage>
        <taxon>Bacteria</taxon>
        <taxon>Pseudomonadati</taxon>
        <taxon>Spirochaetota</taxon>
        <taxon>Spirochaetia</taxon>
        <taxon>Leptospirales</taxon>
        <taxon>Leptospiraceae</taxon>
        <taxon>Leptonema</taxon>
    </lineage>
</organism>
<accession>H2CKF5</accession>